<dbReference type="EMBL" id="JAPEUV010000002">
    <property type="protein sequence ID" value="KAJ4343550.1"/>
    <property type="molecule type" value="Genomic_DNA"/>
</dbReference>
<name>A0A9W8X8N9_9PLEO</name>
<accession>A0A9W8X8N9</accession>
<sequence>MSSACSRVIRTGISTITVKALAMEVASNLIVGSFSSAPEEQDNWNFAVPLPFQVYIYSTCNTTANPSTNGLITLGNSGTEMHNSEVFPIGDDVWENHSVLFAFYDDLQIY</sequence>
<evidence type="ECO:0000313" key="2">
    <source>
        <dbReference type="Proteomes" id="UP001140562"/>
    </source>
</evidence>
<gene>
    <name evidence="1" type="ORF">N0V87_000317</name>
</gene>
<keyword evidence="2" id="KW-1185">Reference proteome</keyword>
<evidence type="ECO:0000313" key="1">
    <source>
        <dbReference type="EMBL" id="KAJ4343550.1"/>
    </source>
</evidence>
<organism evidence="1 2">
    <name type="scientific">Didymella glomerata</name>
    <dbReference type="NCBI Taxonomy" id="749621"/>
    <lineage>
        <taxon>Eukaryota</taxon>
        <taxon>Fungi</taxon>
        <taxon>Dikarya</taxon>
        <taxon>Ascomycota</taxon>
        <taxon>Pezizomycotina</taxon>
        <taxon>Dothideomycetes</taxon>
        <taxon>Pleosporomycetidae</taxon>
        <taxon>Pleosporales</taxon>
        <taxon>Pleosporineae</taxon>
        <taxon>Didymellaceae</taxon>
        <taxon>Didymella</taxon>
    </lineage>
</organism>
<dbReference type="Proteomes" id="UP001140562">
    <property type="component" value="Unassembled WGS sequence"/>
</dbReference>
<protein>
    <submittedName>
        <fullName evidence="1">Uncharacterized protein</fullName>
    </submittedName>
</protein>
<reference evidence="1" key="1">
    <citation type="submission" date="2022-10" db="EMBL/GenBank/DDBJ databases">
        <title>Tapping the CABI collections for fungal endophytes: first genome assemblies for Collariella, Neodidymelliopsis, Ascochyta clinopodiicola, Didymella pomorum, Didymosphaeria variabile, Neocosmospora piperis and Neocucurbitaria cava.</title>
        <authorList>
            <person name="Hill R."/>
        </authorList>
    </citation>
    <scope>NUCLEOTIDE SEQUENCE</scope>
    <source>
        <strain evidence="1">IMI 360193</strain>
    </source>
</reference>
<comment type="caution">
    <text evidence="1">The sequence shown here is derived from an EMBL/GenBank/DDBJ whole genome shotgun (WGS) entry which is preliminary data.</text>
</comment>
<dbReference type="AlphaFoldDB" id="A0A9W8X8N9"/>
<proteinExistence type="predicted"/>